<reference evidence="6 7" key="1">
    <citation type="submission" date="2016-10" db="EMBL/GenBank/DDBJ databases">
        <authorList>
            <person name="de Groot N.N."/>
        </authorList>
    </citation>
    <scope>NUCLEOTIDE SEQUENCE [LARGE SCALE GENOMIC DNA]</scope>
    <source>
        <strain evidence="6 7">DSM 2784</strain>
    </source>
</reference>
<keyword evidence="4" id="KW-0105">Cadmium resistance</keyword>
<evidence type="ECO:0000313" key="7">
    <source>
        <dbReference type="Proteomes" id="UP000199208"/>
    </source>
</evidence>
<proteinExistence type="predicted"/>
<dbReference type="PANTHER" id="PTHR43132:SF6">
    <property type="entry name" value="HTH-TYPE TRANSCRIPTIONAL REPRESSOR CZRA"/>
    <property type="match status" value="1"/>
</dbReference>
<dbReference type="GO" id="GO:0003677">
    <property type="term" value="F:DNA binding"/>
    <property type="evidence" value="ECO:0007669"/>
    <property type="project" value="UniProtKB-KW"/>
</dbReference>
<keyword evidence="1" id="KW-0805">Transcription regulation</keyword>
<dbReference type="Proteomes" id="UP000199208">
    <property type="component" value="Unassembled WGS sequence"/>
</dbReference>
<dbReference type="Pfam" id="PF01022">
    <property type="entry name" value="HTH_5"/>
    <property type="match status" value="1"/>
</dbReference>
<dbReference type="RefSeq" id="WP_092592710.1">
    <property type="nucleotide sequence ID" value="NZ_FMWL01000020.1"/>
</dbReference>
<dbReference type="Gene3D" id="1.10.10.10">
    <property type="entry name" value="Winged helix-like DNA-binding domain superfamily/Winged helix DNA-binding domain"/>
    <property type="match status" value="1"/>
</dbReference>
<feature type="domain" description="HTH arsR-type" evidence="5">
    <location>
        <begin position="29"/>
        <end position="122"/>
    </location>
</feature>
<dbReference type="EMBL" id="FMWL01000020">
    <property type="protein sequence ID" value="SCZ81614.1"/>
    <property type="molecule type" value="Genomic_DNA"/>
</dbReference>
<evidence type="ECO:0000259" key="5">
    <source>
        <dbReference type="PROSITE" id="PS50987"/>
    </source>
</evidence>
<dbReference type="InterPro" id="IPR018334">
    <property type="entry name" value="ArsR_HTH"/>
</dbReference>
<keyword evidence="7" id="KW-1185">Reference proteome</keyword>
<dbReference type="NCBIfam" id="NF033788">
    <property type="entry name" value="HTH_metalloreg"/>
    <property type="match status" value="1"/>
</dbReference>
<dbReference type="InterPro" id="IPR001845">
    <property type="entry name" value="HTH_ArsR_DNA-bd_dom"/>
</dbReference>
<gene>
    <name evidence="6" type="ORF">SAMN03080599_02886</name>
</gene>
<dbReference type="GO" id="GO:0003700">
    <property type="term" value="F:DNA-binding transcription factor activity"/>
    <property type="evidence" value="ECO:0007669"/>
    <property type="project" value="InterPro"/>
</dbReference>
<dbReference type="PROSITE" id="PS50987">
    <property type="entry name" value="HTH_ARSR_2"/>
    <property type="match status" value="1"/>
</dbReference>
<dbReference type="InterPro" id="IPR036388">
    <property type="entry name" value="WH-like_DNA-bd_sf"/>
</dbReference>
<accession>A0A1G5S5J4</accession>
<keyword evidence="2" id="KW-0238">DNA-binding</keyword>
<dbReference type="SUPFAM" id="SSF46785">
    <property type="entry name" value="Winged helix' DNA-binding domain"/>
    <property type="match status" value="1"/>
</dbReference>
<evidence type="ECO:0000256" key="1">
    <source>
        <dbReference type="ARBA" id="ARBA00023015"/>
    </source>
</evidence>
<name>A0A1G5S5J4_9FIRM</name>
<dbReference type="OrthoDB" id="9794330at2"/>
<protein>
    <submittedName>
        <fullName evidence="6">Transcriptional regulator, ArsR family</fullName>
    </submittedName>
</protein>
<organism evidence="6 7">
    <name type="scientific">Acidaminobacter hydrogenoformans DSM 2784</name>
    <dbReference type="NCBI Taxonomy" id="1120920"/>
    <lineage>
        <taxon>Bacteria</taxon>
        <taxon>Bacillati</taxon>
        <taxon>Bacillota</taxon>
        <taxon>Clostridia</taxon>
        <taxon>Peptostreptococcales</taxon>
        <taxon>Acidaminobacteraceae</taxon>
        <taxon>Acidaminobacter</taxon>
    </lineage>
</organism>
<dbReference type="CDD" id="cd00090">
    <property type="entry name" value="HTH_ARSR"/>
    <property type="match status" value="1"/>
</dbReference>
<dbReference type="PANTHER" id="PTHR43132">
    <property type="entry name" value="ARSENICAL RESISTANCE OPERON REPRESSOR ARSR-RELATED"/>
    <property type="match status" value="1"/>
</dbReference>
<dbReference type="PRINTS" id="PR00778">
    <property type="entry name" value="HTHARSR"/>
</dbReference>
<dbReference type="SMART" id="SM00418">
    <property type="entry name" value="HTH_ARSR"/>
    <property type="match status" value="1"/>
</dbReference>
<sequence>MTFEVTNEYKCDCAIIHEDVVEKVRADQHPEERLIDLADFFKVLGDSTRIRILSALAHSELCVCDIAHVLNMTQSSISHQLRILKQARLVRNRREGKVVYYRLDDEHVSAIMDAGLVHLSHE</sequence>
<evidence type="ECO:0000313" key="6">
    <source>
        <dbReference type="EMBL" id="SCZ81614.1"/>
    </source>
</evidence>
<dbReference type="GO" id="GO:0046686">
    <property type="term" value="P:response to cadmium ion"/>
    <property type="evidence" value="ECO:0007669"/>
    <property type="project" value="UniProtKB-KW"/>
</dbReference>
<evidence type="ECO:0000256" key="2">
    <source>
        <dbReference type="ARBA" id="ARBA00023125"/>
    </source>
</evidence>
<keyword evidence="3" id="KW-0804">Transcription</keyword>
<evidence type="ECO:0000256" key="3">
    <source>
        <dbReference type="ARBA" id="ARBA00023163"/>
    </source>
</evidence>
<dbReference type="InterPro" id="IPR011991">
    <property type="entry name" value="ArsR-like_HTH"/>
</dbReference>
<dbReference type="PROSITE" id="PS00846">
    <property type="entry name" value="HTH_ARSR_1"/>
    <property type="match status" value="1"/>
</dbReference>
<dbReference type="InterPro" id="IPR051011">
    <property type="entry name" value="Metal_resp_trans_reg"/>
</dbReference>
<dbReference type="AlphaFoldDB" id="A0A1G5S5J4"/>
<dbReference type="InterPro" id="IPR036390">
    <property type="entry name" value="WH_DNA-bd_sf"/>
</dbReference>
<dbReference type="STRING" id="1120920.SAMN03080599_02886"/>
<evidence type="ECO:0000256" key="4">
    <source>
        <dbReference type="ARBA" id="ARBA00043263"/>
    </source>
</evidence>